<dbReference type="InterPro" id="IPR035979">
    <property type="entry name" value="RBD_domain_sf"/>
</dbReference>
<dbReference type="SUPFAM" id="SSF54928">
    <property type="entry name" value="RNA-binding domain, RBD"/>
    <property type="match status" value="1"/>
</dbReference>
<name>Q6IVD1_MAIZE</name>
<sequence>MRPVFVGNLDYDTRHSELDHLFYRYGRVERIDMKSDLLLTDQDPHLPTEEHMTNQELYYDAINASGNSCRAFSGLQPAGRTYCACTGVSP</sequence>
<evidence type="ECO:0000259" key="1">
    <source>
        <dbReference type="Pfam" id="PF00076"/>
    </source>
</evidence>
<organism evidence="2">
    <name type="scientific">Zea mays</name>
    <name type="common">Maize</name>
    <dbReference type="NCBI Taxonomy" id="4577"/>
    <lineage>
        <taxon>Eukaryota</taxon>
        <taxon>Viridiplantae</taxon>
        <taxon>Streptophyta</taxon>
        <taxon>Embryophyta</taxon>
        <taxon>Tracheophyta</taxon>
        <taxon>Spermatophyta</taxon>
        <taxon>Magnoliopsida</taxon>
        <taxon>Liliopsida</taxon>
        <taxon>Poales</taxon>
        <taxon>Poaceae</taxon>
        <taxon>PACMAD clade</taxon>
        <taxon>Panicoideae</taxon>
        <taxon>Andropogonodae</taxon>
        <taxon>Andropogoneae</taxon>
        <taxon>Tripsacinae</taxon>
        <taxon>Zea</taxon>
    </lineage>
</organism>
<dbReference type="Pfam" id="PF00076">
    <property type="entry name" value="RRM_1"/>
    <property type="match status" value="1"/>
</dbReference>
<dbReference type="GO" id="GO:0003723">
    <property type="term" value="F:RNA binding"/>
    <property type="evidence" value="ECO:0007669"/>
    <property type="project" value="InterPro"/>
</dbReference>
<proteinExistence type="evidence at transcript level"/>
<reference evidence="2" key="1">
    <citation type="submission" date="2004-05" db="EMBL/GenBank/DDBJ databases">
        <title>Characterization of two novel arginine/serine-rich splicing factors that are differentially spliced in maize.</title>
        <authorList>
            <person name="Gupta S."/>
            <person name="Stryker G."/>
            <person name="Lal S."/>
        </authorList>
    </citation>
    <scope>NUCLEOTIDE SEQUENCE</scope>
</reference>
<feature type="domain" description="RRM" evidence="1">
    <location>
        <begin position="4"/>
        <end position="39"/>
    </location>
</feature>
<dbReference type="InterPro" id="IPR012677">
    <property type="entry name" value="Nucleotide-bd_a/b_plait_sf"/>
</dbReference>
<dbReference type="InterPro" id="IPR000504">
    <property type="entry name" value="RRM_dom"/>
</dbReference>
<dbReference type="AlphaFoldDB" id="Q6IVD1"/>
<dbReference type="EMBL" id="AY620406">
    <property type="protein sequence ID" value="AAT37135.1"/>
    <property type="molecule type" value="mRNA"/>
</dbReference>
<protein>
    <submittedName>
        <fullName evidence="2">Arginine/serine-rich splicing factor 1 variant 4</fullName>
    </submittedName>
</protein>
<dbReference type="Gene3D" id="3.30.70.330">
    <property type="match status" value="1"/>
</dbReference>
<evidence type="ECO:0000313" key="2">
    <source>
        <dbReference type="EMBL" id="AAT37135.1"/>
    </source>
</evidence>
<accession>Q6IVD1</accession>